<evidence type="ECO:0000256" key="5">
    <source>
        <dbReference type="ARBA" id="ARBA00023136"/>
    </source>
</evidence>
<dbReference type="InterPro" id="IPR011701">
    <property type="entry name" value="MFS"/>
</dbReference>
<protein>
    <submittedName>
        <fullName evidence="7">MFS transporter</fullName>
    </submittedName>
</protein>
<keyword evidence="5 6" id="KW-0472">Membrane</keyword>
<sequence length="404" mass="43738">MSALFFFMLFCVMTADGLMVFLTPVLVYQLTGSIEYSGLSYALWWLPRILIIPFTGKYIDRLGVRPISVSSDLIKSAGCLFLAFGSFSSGLSVAVAFGIVGSIISIGNSQTVISFEKLVSTLSRTKEHHANLISRMDFFGMVAGPLIGIALIDYGYRLLLVVPCILYAANALFFILKKKELRDTRLSTSDAPASSSHTEGGFKQNFKIIFLSPVLLLCISLAAGNNMFDGLVESSGTALIDRVMGLHIKYFGLIDVAAGVCGVAGTYLYGSLNALMSRKTMLFFAVITITVSSLLMLAYPSLFPVFVGGYALSITGKVFTGNICRMIRIETINPSNFAGASSLIVLFNQSVLPVIGMIIYFSGDSTRPVYFFMLVSVIISFTAGMILCRQSLSEAKRPETSGVI</sequence>
<dbReference type="AlphaFoldDB" id="A0A3N4NY83"/>
<evidence type="ECO:0000256" key="3">
    <source>
        <dbReference type="ARBA" id="ARBA00022692"/>
    </source>
</evidence>
<feature type="transmembrane region" description="Helical" evidence="6">
    <location>
        <begin position="305"/>
        <end position="324"/>
    </location>
</feature>
<evidence type="ECO:0000256" key="6">
    <source>
        <dbReference type="SAM" id="Phobius"/>
    </source>
</evidence>
<proteinExistence type="predicted"/>
<dbReference type="SUPFAM" id="SSF103473">
    <property type="entry name" value="MFS general substrate transporter"/>
    <property type="match status" value="1"/>
</dbReference>
<gene>
    <name evidence="7" type="ORF">BBB56_16595</name>
</gene>
<keyword evidence="8" id="KW-1185">Reference proteome</keyword>
<dbReference type="Pfam" id="PF07690">
    <property type="entry name" value="MFS_1"/>
    <property type="match status" value="1"/>
</dbReference>
<dbReference type="PANTHER" id="PTHR23513">
    <property type="entry name" value="INTEGRAL MEMBRANE EFFLUX PROTEIN-RELATED"/>
    <property type="match status" value="1"/>
</dbReference>
<feature type="transmembrane region" description="Helical" evidence="6">
    <location>
        <begin position="154"/>
        <end position="176"/>
    </location>
</feature>
<dbReference type="PANTHER" id="PTHR23513:SF6">
    <property type="entry name" value="MAJOR FACILITATOR SUPERFAMILY ASSOCIATED DOMAIN-CONTAINING PROTEIN"/>
    <property type="match status" value="1"/>
</dbReference>
<evidence type="ECO:0000256" key="2">
    <source>
        <dbReference type="ARBA" id="ARBA00022475"/>
    </source>
</evidence>
<evidence type="ECO:0000256" key="4">
    <source>
        <dbReference type="ARBA" id="ARBA00022989"/>
    </source>
</evidence>
<feature type="transmembrane region" description="Helical" evidence="6">
    <location>
        <begin position="80"/>
        <end position="106"/>
    </location>
</feature>
<comment type="caution">
    <text evidence="7">The sequence shown here is derived from an EMBL/GenBank/DDBJ whole genome shotgun (WGS) entry which is preliminary data.</text>
</comment>
<organism evidence="7 8">
    <name type="scientific">Candidatus Pantoea deserta</name>
    <dbReference type="NCBI Taxonomy" id="1869313"/>
    <lineage>
        <taxon>Bacteria</taxon>
        <taxon>Pseudomonadati</taxon>
        <taxon>Pseudomonadota</taxon>
        <taxon>Gammaproteobacteria</taxon>
        <taxon>Enterobacterales</taxon>
        <taxon>Erwiniaceae</taxon>
        <taxon>Pantoea</taxon>
    </lineage>
</organism>
<dbReference type="EMBL" id="RMVG01000014">
    <property type="protein sequence ID" value="RPD97816.1"/>
    <property type="molecule type" value="Genomic_DNA"/>
</dbReference>
<dbReference type="Proteomes" id="UP000281332">
    <property type="component" value="Unassembled WGS sequence"/>
</dbReference>
<keyword evidence="3 6" id="KW-0812">Transmembrane</keyword>
<dbReference type="InterPro" id="IPR036259">
    <property type="entry name" value="MFS_trans_sf"/>
</dbReference>
<dbReference type="GO" id="GO:0005886">
    <property type="term" value="C:plasma membrane"/>
    <property type="evidence" value="ECO:0007669"/>
    <property type="project" value="UniProtKB-SubCell"/>
</dbReference>
<dbReference type="GO" id="GO:0022857">
    <property type="term" value="F:transmembrane transporter activity"/>
    <property type="evidence" value="ECO:0007669"/>
    <property type="project" value="InterPro"/>
</dbReference>
<evidence type="ECO:0000313" key="7">
    <source>
        <dbReference type="EMBL" id="RPD97816.1"/>
    </source>
</evidence>
<evidence type="ECO:0000313" key="8">
    <source>
        <dbReference type="Proteomes" id="UP000281332"/>
    </source>
</evidence>
<feature type="transmembrane region" description="Helical" evidence="6">
    <location>
        <begin position="281"/>
        <end position="299"/>
    </location>
</feature>
<keyword evidence="2" id="KW-1003">Cell membrane</keyword>
<keyword evidence="4 6" id="KW-1133">Transmembrane helix</keyword>
<feature type="transmembrane region" description="Helical" evidence="6">
    <location>
        <begin position="336"/>
        <end position="363"/>
    </location>
</feature>
<feature type="transmembrane region" description="Helical" evidence="6">
    <location>
        <begin position="248"/>
        <end position="269"/>
    </location>
</feature>
<comment type="subcellular location">
    <subcellularLocation>
        <location evidence="1">Cell membrane</location>
        <topology evidence="1">Multi-pass membrane protein</topology>
    </subcellularLocation>
</comment>
<name>A0A3N4NY83_9GAMM</name>
<feature type="transmembrane region" description="Helical" evidence="6">
    <location>
        <begin position="41"/>
        <end position="59"/>
    </location>
</feature>
<reference evidence="7 8" key="1">
    <citation type="submission" date="2018-11" db="EMBL/GenBank/DDBJ databases">
        <title>Whole genome sequencing of Pantoea sp. RIT388.</title>
        <authorList>
            <person name="Gan H.M."/>
            <person name="Hudson A.O."/>
        </authorList>
    </citation>
    <scope>NUCLEOTIDE SEQUENCE [LARGE SCALE GENOMIC DNA]</scope>
    <source>
        <strain evidence="7 8">RIT388</strain>
    </source>
</reference>
<dbReference type="OrthoDB" id="6898316at2"/>
<feature type="transmembrane region" description="Helical" evidence="6">
    <location>
        <begin position="208"/>
        <end position="228"/>
    </location>
</feature>
<evidence type="ECO:0000256" key="1">
    <source>
        <dbReference type="ARBA" id="ARBA00004651"/>
    </source>
</evidence>
<feature type="transmembrane region" description="Helical" evidence="6">
    <location>
        <begin position="369"/>
        <end position="388"/>
    </location>
</feature>
<accession>A0A3N4NY83</accession>
<dbReference type="Gene3D" id="1.20.1250.20">
    <property type="entry name" value="MFS general substrate transporter like domains"/>
    <property type="match status" value="1"/>
</dbReference>